<dbReference type="EMBL" id="GBRH01178064">
    <property type="protein sequence ID" value="JAE19832.1"/>
    <property type="molecule type" value="Transcribed_RNA"/>
</dbReference>
<sequence length="96" mass="9910">MPLLPRLWPPSATPWSSLALEELADVTPPHISCAVLSSRPRVTLATVVLYPVLATAGLGGPLLPKVSVLVLVADSGTPIFSTLMIQVTGAILQGAS</sequence>
<dbReference type="AlphaFoldDB" id="A0A0A9R0Q8"/>
<reference evidence="1" key="1">
    <citation type="submission" date="2014-09" db="EMBL/GenBank/DDBJ databases">
        <authorList>
            <person name="Magalhaes I.L.F."/>
            <person name="Oliveira U."/>
            <person name="Santos F.R."/>
            <person name="Vidigal T.H.D.A."/>
            <person name="Brescovit A.D."/>
            <person name="Santos A.J."/>
        </authorList>
    </citation>
    <scope>NUCLEOTIDE SEQUENCE</scope>
    <source>
        <tissue evidence="1">Shoot tissue taken approximately 20 cm above the soil surface</tissue>
    </source>
</reference>
<reference evidence="1" key="2">
    <citation type="journal article" date="2015" name="Data Brief">
        <title>Shoot transcriptome of the giant reed, Arundo donax.</title>
        <authorList>
            <person name="Barrero R.A."/>
            <person name="Guerrero F.D."/>
            <person name="Moolhuijzen P."/>
            <person name="Goolsby J.A."/>
            <person name="Tidwell J."/>
            <person name="Bellgard S.E."/>
            <person name="Bellgard M.I."/>
        </authorList>
    </citation>
    <scope>NUCLEOTIDE SEQUENCE</scope>
    <source>
        <tissue evidence="1">Shoot tissue taken approximately 20 cm above the soil surface</tissue>
    </source>
</reference>
<name>A0A0A9R0Q8_ARUDO</name>
<organism evidence="1">
    <name type="scientific">Arundo donax</name>
    <name type="common">Giant reed</name>
    <name type="synonym">Donax arundinaceus</name>
    <dbReference type="NCBI Taxonomy" id="35708"/>
    <lineage>
        <taxon>Eukaryota</taxon>
        <taxon>Viridiplantae</taxon>
        <taxon>Streptophyta</taxon>
        <taxon>Embryophyta</taxon>
        <taxon>Tracheophyta</taxon>
        <taxon>Spermatophyta</taxon>
        <taxon>Magnoliopsida</taxon>
        <taxon>Liliopsida</taxon>
        <taxon>Poales</taxon>
        <taxon>Poaceae</taxon>
        <taxon>PACMAD clade</taxon>
        <taxon>Arundinoideae</taxon>
        <taxon>Arundineae</taxon>
        <taxon>Arundo</taxon>
    </lineage>
</organism>
<proteinExistence type="predicted"/>
<protein>
    <submittedName>
        <fullName evidence="1">Uncharacterized protein</fullName>
    </submittedName>
</protein>
<accession>A0A0A9R0Q8</accession>
<evidence type="ECO:0000313" key="1">
    <source>
        <dbReference type="EMBL" id="JAE19832.1"/>
    </source>
</evidence>